<name>A0A939BUW0_9ACTN</name>
<dbReference type="Gene3D" id="1.10.1660.10">
    <property type="match status" value="1"/>
</dbReference>
<dbReference type="EMBL" id="JAERTX010000004">
    <property type="protein sequence ID" value="MBM9459296.1"/>
    <property type="molecule type" value="Genomic_DNA"/>
</dbReference>
<dbReference type="GO" id="GO:0003700">
    <property type="term" value="F:DNA-binding transcription factor activity"/>
    <property type="evidence" value="ECO:0007669"/>
    <property type="project" value="InterPro"/>
</dbReference>
<dbReference type="PANTHER" id="PTHR30204">
    <property type="entry name" value="REDOX-CYCLING DRUG-SENSING TRANSCRIPTIONAL ACTIVATOR SOXR"/>
    <property type="match status" value="1"/>
</dbReference>
<evidence type="ECO:0000313" key="4">
    <source>
        <dbReference type="EMBL" id="MBM9459296.1"/>
    </source>
</evidence>
<keyword evidence="5" id="KW-1185">Reference proteome</keyword>
<sequence>MSALARVESGSPADDDAGLRTVDELAAAAGLTVRTTRYYASLGLLPPPARRGRVAWYDETHLARLEMIRALQSHGFTLQAIEGYLASLPEGVGVEDLAVQRAMLTSWTVAPPQELTRRQLDAHAGRALSDDEVALLEELGMVRRGTDSRGLIRFTPMHGFDVTVQLLDLDIPVPGMRRAGEAIGRHTAALAEELTEVLHHEVVEPWRRARQTGTGSDREDDGASDRESDRESAARLEHTIATLRQLTLDAIVRGFQRSANDLIARSLARR</sequence>
<dbReference type="InterPro" id="IPR047057">
    <property type="entry name" value="MerR_fam"/>
</dbReference>
<accession>A0A939BUW0</accession>
<evidence type="ECO:0000256" key="2">
    <source>
        <dbReference type="SAM" id="MobiDB-lite"/>
    </source>
</evidence>
<dbReference type="PRINTS" id="PR00040">
    <property type="entry name" value="HTHMERR"/>
</dbReference>
<organism evidence="4 5">
    <name type="scientific">Nocardioides faecalis</name>
    <dbReference type="NCBI Taxonomy" id="2803858"/>
    <lineage>
        <taxon>Bacteria</taxon>
        <taxon>Bacillati</taxon>
        <taxon>Actinomycetota</taxon>
        <taxon>Actinomycetes</taxon>
        <taxon>Propionibacteriales</taxon>
        <taxon>Nocardioidaceae</taxon>
        <taxon>Nocardioides</taxon>
    </lineage>
</organism>
<feature type="compositionally biased region" description="Basic and acidic residues" evidence="2">
    <location>
        <begin position="221"/>
        <end position="234"/>
    </location>
</feature>
<dbReference type="Proteomes" id="UP000663791">
    <property type="component" value="Unassembled WGS sequence"/>
</dbReference>
<dbReference type="PROSITE" id="PS50937">
    <property type="entry name" value="HTH_MERR_2"/>
    <property type="match status" value="1"/>
</dbReference>
<dbReference type="Pfam" id="PF13411">
    <property type="entry name" value="MerR_1"/>
    <property type="match status" value="1"/>
</dbReference>
<dbReference type="RefSeq" id="WP_205290602.1">
    <property type="nucleotide sequence ID" value="NZ_CP074406.1"/>
</dbReference>
<dbReference type="InterPro" id="IPR000551">
    <property type="entry name" value="MerR-type_HTH_dom"/>
</dbReference>
<dbReference type="GO" id="GO:0003677">
    <property type="term" value="F:DNA binding"/>
    <property type="evidence" value="ECO:0007669"/>
    <property type="project" value="UniProtKB-KW"/>
</dbReference>
<proteinExistence type="predicted"/>
<dbReference type="SUPFAM" id="SSF46955">
    <property type="entry name" value="Putative DNA-binding domain"/>
    <property type="match status" value="1"/>
</dbReference>
<feature type="region of interest" description="Disordered" evidence="2">
    <location>
        <begin position="205"/>
        <end position="234"/>
    </location>
</feature>
<feature type="domain" description="HTH merR-type" evidence="3">
    <location>
        <begin position="21"/>
        <end position="87"/>
    </location>
</feature>
<dbReference type="PANTHER" id="PTHR30204:SF93">
    <property type="entry name" value="HTH MERR-TYPE DOMAIN-CONTAINING PROTEIN"/>
    <property type="match status" value="1"/>
</dbReference>
<gene>
    <name evidence="4" type="ORF">JK386_05225</name>
</gene>
<dbReference type="AlphaFoldDB" id="A0A939BUW0"/>
<evidence type="ECO:0000256" key="1">
    <source>
        <dbReference type="ARBA" id="ARBA00023125"/>
    </source>
</evidence>
<dbReference type="SMART" id="SM00422">
    <property type="entry name" value="HTH_MERR"/>
    <property type="match status" value="1"/>
</dbReference>
<evidence type="ECO:0000259" key="3">
    <source>
        <dbReference type="PROSITE" id="PS50937"/>
    </source>
</evidence>
<dbReference type="InterPro" id="IPR009061">
    <property type="entry name" value="DNA-bd_dom_put_sf"/>
</dbReference>
<evidence type="ECO:0000313" key="5">
    <source>
        <dbReference type="Proteomes" id="UP000663791"/>
    </source>
</evidence>
<reference evidence="4" key="1">
    <citation type="submission" date="2021-01" db="EMBL/GenBank/DDBJ databases">
        <title>Novel species in genus Nocardioides.</title>
        <authorList>
            <person name="Zhang G."/>
        </authorList>
    </citation>
    <scope>NUCLEOTIDE SEQUENCE</scope>
    <source>
        <strain evidence="4">Zg-536</strain>
    </source>
</reference>
<comment type="caution">
    <text evidence="4">The sequence shown here is derived from an EMBL/GenBank/DDBJ whole genome shotgun (WGS) entry which is preliminary data.</text>
</comment>
<protein>
    <submittedName>
        <fullName evidence="4">MerR family transcriptional regulator</fullName>
    </submittedName>
</protein>
<keyword evidence="1" id="KW-0238">DNA-binding</keyword>